<reference evidence="2 3" key="1">
    <citation type="submission" date="2024-02" db="EMBL/GenBank/DDBJ databases">
        <authorList>
            <person name="Chen Y."/>
            <person name="Shah S."/>
            <person name="Dougan E. K."/>
            <person name="Thang M."/>
            <person name="Chan C."/>
        </authorList>
    </citation>
    <scope>NUCLEOTIDE SEQUENCE [LARGE SCALE GENOMIC DNA]</scope>
</reference>
<organism evidence="2 3">
    <name type="scientific">Durusdinium trenchii</name>
    <dbReference type="NCBI Taxonomy" id="1381693"/>
    <lineage>
        <taxon>Eukaryota</taxon>
        <taxon>Sar</taxon>
        <taxon>Alveolata</taxon>
        <taxon>Dinophyceae</taxon>
        <taxon>Suessiales</taxon>
        <taxon>Symbiodiniaceae</taxon>
        <taxon>Durusdinium</taxon>
    </lineage>
</organism>
<dbReference type="EMBL" id="CAXAMM010012100">
    <property type="protein sequence ID" value="CAK9027906.1"/>
    <property type="molecule type" value="Genomic_DNA"/>
</dbReference>
<proteinExistence type="predicted"/>
<keyword evidence="1" id="KW-1133">Transmembrane helix</keyword>
<sequence length="111" mass="12403">MGLLDALRGLGARHEALKKKIHSTRIPLSKNGQRVMMMVYITVPVVAGYFVMEWSNSFAASKWQVNTREDGTVTYKVPREVAARGIEGTHEAHRAQAEAIQRQLDRVKGNA</sequence>
<protein>
    <submittedName>
        <fullName evidence="2">Calmodulin</fullName>
    </submittedName>
</protein>
<evidence type="ECO:0000313" key="2">
    <source>
        <dbReference type="EMBL" id="CAK9027906.1"/>
    </source>
</evidence>
<gene>
    <name evidence="2" type="ORF">SCF082_LOCUS18138</name>
</gene>
<accession>A0ABP0KMP6</accession>
<keyword evidence="1" id="KW-0812">Transmembrane</keyword>
<dbReference type="Proteomes" id="UP001642464">
    <property type="component" value="Unassembled WGS sequence"/>
</dbReference>
<name>A0ABP0KMP6_9DINO</name>
<evidence type="ECO:0000313" key="3">
    <source>
        <dbReference type="Proteomes" id="UP001642464"/>
    </source>
</evidence>
<feature type="transmembrane region" description="Helical" evidence="1">
    <location>
        <begin position="35"/>
        <end position="52"/>
    </location>
</feature>
<evidence type="ECO:0000256" key="1">
    <source>
        <dbReference type="SAM" id="Phobius"/>
    </source>
</evidence>
<comment type="caution">
    <text evidence="2">The sequence shown here is derived from an EMBL/GenBank/DDBJ whole genome shotgun (WGS) entry which is preliminary data.</text>
</comment>
<keyword evidence="1" id="KW-0472">Membrane</keyword>
<keyword evidence="3" id="KW-1185">Reference proteome</keyword>